<organism evidence="11 12">
    <name type="scientific">Jannaschia rubra</name>
    <dbReference type="NCBI Taxonomy" id="282197"/>
    <lineage>
        <taxon>Bacteria</taxon>
        <taxon>Pseudomonadati</taxon>
        <taxon>Pseudomonadota</taxon>
        <taxon>Alphaproteobacteria</taxon>
        <taxon>Rhodobacterales</taxon>
        <taxon>Roseobacteraceae</taxon>
        <taxon>Jannaschia</taxon>
    </lineage>
</organism>
<proteinExistence type="inferred from homology"/>
<feature type="transmembrane region" description="Helical" evidence="9">
    <location>
        <begin position="154"/>
        <end position="174"/>
    </location>
</feature>
<comment type="subunit">
    <text evidence="9">The complex comprises the extracytoplasmic solute receptor protein and the two transmembrane proteins.</text>
</comment>
<keyword evidence="6 9" id="KW-1133">Transmembrane helix</keyword>
<evidence type="ECO:0000256" key="6">
    <source>
        <dbReference type="ARBA" id="ARBA00022989"/>
    </source>
</evidence>
<dbReference type="PANTHER" id="PTHR35011:SF4">
    <property type="entry name" value="SLL1102 PROTEIN"/>
    <property type="match status" value="1"/>
</dbReference>
<sequence length="214" mass="23723">MSTPSSVLADDSLLSRIDRSVFRFESLLNLLAGCVIFALVCLAVWNVVGRSVFNAPVPGFVDWTEQLMATFAFLGLAYAQREGAHIRMDIVVGRLSGRRLWAAEWLSVLFMLLMATALIYGTWFHFDRSFDVSKPLWSNDSTIDIGLPLWPSKLLIPFALAVLWLRLALQLWAYGRAFLRADPAPVAVPLIEDPAEQANKEAATVAGARVDRNG</sequence>
<dbReference type="Proteomes" id="UP000048908">
    <property type="component" value="Unassembled WGS sequence"/>
</dbReference>
<dbReference type="InterPro" id="IPR007387">
    <property type="entry name" value="TRAP_DctQ"/>
</dbReference>
<dbReference type="OrthoDB" id="7843894at2"/>
<keyword evidence="3" id="KW-1003">Cell membrane</keyword>
<evidence type="ECO:0000256" key="1">
    <source>
        <dbReference type="ARBA" id="ARBA00004429"/>
    </source>
</evidence>
<keyword evidence="2 9" id="KW-0813">Transport</keyword>
<feature type="transmembrane region" description="Helical" evidence="9">
    <location>
        <begin position="27"/>
        <end position="48"/>
    </location>
</feature>
<dbReference type="InterPro" id="IPR055348">
    <property type="entry name" value="DctQ"/>
</dbReference>
<evidence type="ECO:0000256" key="2">
    <source>
        <dbReference type="ARBA" id="ARBA00022448"/>
    </source>
</evidence>
<evidence type="ECO:0000256" key="9">
    <source>
        <dbReference type="RuleBase" id="RU369079"/>
    </source>
</evidence>
<evidence type="ECO:0000256" key="3">
    <source>
        <dbReference type="ARBA" id="ARBA00022475"/>
    </source>
</evidence>
<dbReference type="RefSeq" id="WP_055682307.1">
    <property type="nucleotide sequence ID" value="NZ_CANMUL010000002.1"/>
</dbReference>
<comment type="subcellular location">
    <subcellularLocation>
        <location evidence="1 9">Cell inner membrane</location>
        <topology evidence="1 9">Multi-pass membrane protein</topology>
    </subcellularLocation>
</comment>
<keyword evidence="5 9" id="KW-0812">Transmembrane</keyword>
<dbReference type="PANTHER" id="PTHR35011">
    <property type="entry name" value="2,3-DIKETO-L-GULONATE TRAP TRANSPORTER SMALL PERMEASE PROTEIN YIAM"/>
    <property type="match status" value="1"/>
</dbReference>
<dbReference type="EMBL" id="CXPG01000016">
    <property type="protein sequence ID" value="CTQ32851.1"/>
    <property type="molecule type" value="Genomic_DNA"/>
</dbReference>
<keyword evidence="12" id="KW-1185">Reference proteome</keyword>
<feature type="domain" description="Tripartite ATP-independent periplasmic transporters DctQ component" evidence="10">
    <location>
        <begin position="39"/>
        <end position="172"/>
    </location>
</feature>
<comment type="function">
    <text evidence="9">Part of the tripartite ATP-independent periplasmic (TRAP) transport system.</text>
</comment>
<evidence type="ECO:0000259" key="10">
    <source>
        <dbReference type="Pfam" id="PF04290"/>
    </source>
</evidence>
<dbReference type="AlphaFoldDB" id="A0A0M6XRQ0"/>
<evidence type="ECO:0000256" key="8">
    <source>
        <dbReference type="ARBA" id="ARBA00038436"/>
    </source>
</evidence>
<feature type="transmembrane region" description="Helical" evidence="9">
    <location>
        <begin position="100"/>
        <end position="126"/>
    </location>
</feature>
<reference evidence="11 12" key="1">
    <citation type="submission" date="2015-07" db="EMBL/GenBank/DDBJ databases">
        <authorList>
            <person name="Noorani M."/>
        </authorList>
    </citation>
    <scope>NUCLEOTIDE SEQUENCE [LARGE SCALE GENOMIC DNA]</scope>
    <source>
        <strain evidence="11 12">CECT 5088</strain>
    </source>
</reference>
<accession>A0A0M6XRQ0</accession>
<gene>
    <name evidence="11" type="ORF">JAN5088_01623</name>
</gene>
<dbReference type="GO" id="GO:0022857">
    <property type="term" value="F:transmembrane transporter activity"/>
    <property type="evidence" value="ECO:0007669"/>
    <property type="project" value="UniProtKB-UniRule"/>
</dbReference>
<evidence type="ECO:0000256" key="5">
    <source>
        <dbReference type="ARBA" id="ARBA00022692"/>
    </source>
</evidence>
<evidence type="ECO:0000313" key="12">
    <source>
        <dbReference type="Proteomes" id="UP000048908"/>
    </source>
</evidence>
<dbReference type="GO" id="GO:0005886">
    <property type="term" value="C:plasma membrane"/>
    <property type="evidence" value="ECO:0007669"/>
    <property type="project" value="UniProtKB-SubCell"/>
</dbReference>
<name>A0A0M6XRQ0_9RHOB</name>
<comment type="similarity">
    <text evidence="8 9">Belongs to the TRAP transporter small permease family.</text>
</comment>
<evidence type="ECO:0000256" key="7">
    <source>
        <dbReference type="ARBA" id="ARBA00023136"/>
    </source>
</evidence>
<protein>
    <recommendedName>
        <fullName evidence="9">TRAP transporter small permease protein</fullName>
    </recommendedName>
</protein>
<feature type="transmembrane region" description="Helical" evidence="9">
    <location>
        <begin position="60"/>
        <end position="79"/>
    </location>
</feature>
<dbReference type="STRING" id="282197.SAMN04488517_103495"/>
<keyword evidence="4 9" id="KW-0997">Cell inner membrane</keyword>
<keyword evidence="7 9" id="KW-0472">Membrane</keyword>
<evidence type="ECO:0000313" key="11">
    <source>
        <dbReference type="EMBL" id="CTQ32851.1"/>
    </source>
</evidence>
<dbReference type="Pfam" id="PF04290">
    <property type="entry name" value="DctQ"/>
    <property type="match status" value="1"/>
</dbReference>
<evidence type="ECO:0000256" key="4">
    <source>
        <dbReference type="ARBA" id="ARBA00022519"/>
    </source>
</evidence>